<dbReference type="CDD" id="cd00143">
    <property type="entry name" value="PP2Cc"/>
    <property type="match status" value="1"/>
</dbReference>
<accession>A0ABX7E576</accession>
<dbReference type="RefSeq" id="WP_202779396.1">
    <property type="nucleotide sequence ID" value="NZ_CP065425.1"/>
</dbReference>
<dbReference type="InterPro" id="IPR015655">
    <property type="entry name" value="PP2C"/>
</dbReference>
<dbReference type="EMBL" id="CP065425">
    <property type="protein sequence ID" value="QQZ10438.1"/>
    <property type="molecule type" value="Genomic_DNA"/>
</dbReference>
<dbReference type="SMART" id="SM00332">
    <property type="entry name" value="PP2Cc"/>
    <property type="match status" value="1"/>
</dbReference>
<evidence type="ECO:0000313" key="2">
    <source>
        <dbReference type="EMBL" id="QQZ10438.1"/>
    </source>
</evidence>
<keyword evidence="3" id="KW-1185">Reference proteome</keyword>
<organism evidence="2 3">
    <name type="scientific">Heyndrickxia vini</name>
    <dbReference type="NCBI Taxonomy" id="1476025"/>
    <lineage>
        <taxon>Bacteria</taxon>
        <taxon>Bacillati</taxon>
        <taxon>Bacillota</taxon>
        <taxon>Bacilli</taxon>
        <taxon>Bacillales</taxon>
        <taxon>Bacillaceae</taxon>
        <taxon>Heyndrickxia</taxon>
    </lineage>
</organism>
<feature type="domain" description="PPM-type phosphatase" evidence="1">
    <location>
        <begin position="8"/>
        <end position="287"/>
    </location>
</feature>
<name>A0ABX7E576_9BACI</name>
<dbReference type="PROSITE" id="PS51746">
    <property type="entry name" value="PPM_2"/>
    <property type="match status" value="1"/>
</dbReference>
<evidence type="ECO:0000259" key="1">
    <source>
        <dbReference type="PROSITE" id="PS51746"/>
    </source>
</evidence>
<dbReference type="Gene3D" id="3.60.40.10">
    <property type="entry name" value="PPM-type phosphatase domain"/>
    <property type="match status" value="1"/>
</dbReference>
<dbReference type="InterPro" id="IPR036457">
    <property type="entry name" value="PPM-type-like_dom_sf"/>
</dbReference>
<dbReference type="Pfam" id="PF13672">
    <property type="entry name" value="PP2C_2"/>
    <property type="match status" value="1"/>
</dbReference>
<gene>
    <name evidence="2" type="ORF">I5776_05760</name>
</gene>
<dbReference type="SMART" id="SM00331">
    <property type="entry name" value="PP2C_SIG"/>
    <property type="match status" value="1"/>
</dbReference>
<dbReference type="SUPFAM" id="SSF81606">
    <property type="entry name" value="PP2C-like"/>
    <property type="match status" value="1"/>
</dbReference>
<proteinExistence type="predicted"/>
<reference evidence="2 3" key="1">
    <citation type="submission" date="2020-11" db="EMBL/GenBank/DDBJ databases">
        <title>Taxonomic evaluation of the Bacillus sporothermodurans group of bacteria based on whole genome sequences.</title>
        <authorList>
            <person name="Fiedler G."/>
            <person name="Herbstmann A.-D."/>
            <person name="Doll E."/>
            <person name="Wenning M."/>
            <person name="Brinks E."/>
            <person name="Kabisch J."/>
            <person name="Breitenwieser F."/>
            <person name="Lappann M."/>
            <person name="Boehnlein C."/>
            <person name="Franz C."/>
        </authorList>
    </citation>
    <scope>NUCLEOTIDE SEQUENCE [LARGE SCALE GENOMIC DNA]</scope>
    <source>
        <strain evidence="2 3">JCM 19841</strain>
    </source>
</reference>
<evidence type="ECO:0000313" key="3">
    <source>
        <dbReference type="Proteomes" id="UP000595691"/>
    </source>
</evidence>
<dbReference type="InterPro" id="IPR001932">
    <property type="entry name" value="PPM-type_phosphatase-like_dom"/>
</dbReference>
<protein>
    <submittedName>
        <fullName evidence="2">Serine/threonine-protein phosphatase</fullName>
    </submittedName>
</protein>
<dbReference type="PANTHER" id="PTHR13832">
    <property type="entry name" value="PROTEIN PHOSPHATASE 2C"/>
    <property type="match status" value="1"/>
</dbReference>
<dbReference type="PANTHER" id="PTHR13832:SF860">
    <property type="entry name" value="PROTEIN PHOSPHATASE PHPP"/>
    <property type="match status" value="1"/>
</dbReference>
<sequence length="314" mass="36211">MISNQNWQIGIATHTGPVKQINEDDYFIQTIEDAVGNEFTIVAIADGMGGYERGDAASKMAITILEQWWDRNIKKFLKKKNCLQRLITEMNQLFNKMNKQLLQYGTKIGTTFSILMLYKGDYAICHVGDSRIYQFKGGNVGFQNFFRALSDREGMEFLKKQNTETLETDVEIVQLTEDHSWVEQQVKKGKLTKEEARNHRKRNVLTQCLGIENGINPWGQMGTYQSSDLFLLCTDGFYSMFSNDEIADTILGLEKEYTDLQTLADYLVNLANYTGTKDNITVILLRNIFNKENDNNQSHDKFNLLSFLNHKRWS</sequence>
<dbReference type="Proteomes" id="UP000595691">
    <property type="component" value="Chromosome"/>
</dbReference>